<dbReference type="PANTHER" id="PTHR43311">
    <property type="entry name" value="GLUTAMATE--TRNA LIGASE"/>
    <property type="match status" value="1"/>
</dbReference>
<dbReference type="AlphaFoldDB" id="A0A501W7J6"/>
<dbReference type="InterPro" id="IPR049940">
    <property type="entry name" value="GluQ/Sye"/>
</dbReference>
<evidence type="ECO:0000259" key="8">
    <source>
        <dbReference type="Pfam" id="PF00749"/>
    </source>
</evidence>
<dbReference type="InterPro" id="IPR001412">
    <property type="entry name" value="aa-tRNA-synth_I_CS"/>
</dbReference>
<dbReference type="GO" id="GO:0005524">
    <property type="term" value="F:ATP binding"/>
    <property type="evidence" value="ECO:0007669"/>
    <property type="project" value="UniProtKB-KW"/>
</dbReference>
<dbReference type="GO" id="GO:0005829">
    <property type="term" value="C:cytosol"/>
    <property type="evidence" value="ECO:0007669"/>
    <property type="project" value="TreeGrafter"/>
</dbReference>
<reference evidence="9 10" key="1">
    <citation type="submission" date="2019-06" db="EMBL/GenBank/DDBJ databases">
        <title>A novel bacterium of genus Pontibacter, isolated from marine sediment.</title>
        <authorList>
            <person name="Huang H."/>
            <person name="Mo K."/>
            <person name="Hu Y."/>
        </authorList>
    </citation>
    <scope>NUCLEOTIDE SEQUENCE [LARGE SCALE GENOMIC DNA]</scope>
    <source>
        <strain evidence="9 10">HB172049</strain>
    </source>
</reference>
<dbReference type="Pfam" id="PF00749">
    <property type="entry name" value="tRNA-synt_1c"/>
    <property type="match status" value="1"/>
</dbReference>
<evidence type="ECO:0000256" key="7">
    <source>
        <dbReference type="RuleBase" id="RU363037"/>
    </source>
</evidence>
<evidence type="ECO:0000313" key="10">
    <source>
        <dbReference type="Proteomes" id="UP000316727"/>
    </source>
</evidence>
<dbReference type="EMBL" id="VFRQ01000002">
    <property type="protein sequence ID" value="TPE45278.1"/>
    <property type="molecule type" value="Genomic_DNA"/>
</dbReference>
<evidence type="ECO:0000256" key="1">
    <source>
        <dbReference type="ARBA" id="ARBA00022598"/>
    </source>
</evidence>
<dbReference type="PRINTS" id="PR00987">
    <property type="entry name" value="TRNASYNTHGLU"/>
</dbReference>
<keyword evidence="5 7" id="KW-0067">ATP-binding</keyword>
<keyword evidence="1 7" id="KW-0436">Ligase</keyword>
<keyword evidence="3 7" id="KW-0547">Nucleotide-binding</keyword>
<name>A0A501W7J6_9BACT</name>
<comment type="caution">
    <text evidence="9">The sequence shown here is derived from an EMBL/GenBank/DDBJ whole genome shotgun (WGS) entry which is preliminary data.</text>
</comment>
<dbReference type="GO" id="GO:0006424">
    <property type="term" value="P:glutamyl-tRNA aminoacylation"/>
    <property type="evidence" value="ECO:0007669"/>
    <property type="project" value="TreeGrafter"/>
</dbReference>
<dbReference type="PROSITE" id="PS00178">
    <property type="entry name" value="AA_TRNA_LIGASE_I"/>
    <property type="match status" value="1"/>
</dbReference>
<keyword evidence="2" id="KW-0479">Metal-binding</keyword>
<evidence type="ECO:0000256" key="4">
    <source>
        <dbReference type="ARBA" id="ARBA00022833"/>
    </source>
</evidence>
<gene>
    <name evidence="9" type="ORF">FJM65_04360</name>
</gene>
<organism evidence="9 10">
    <name type="scientific">Pontibacter mangrovi</name>
    <dbReference type="NCBI Taxonomy" id="2589816"/>
    <lineage>
        <taxon>Bacteria</taxon>
        <taxon>Pseudomonadati</taxon>
        <taxon>Bacteroidota</taxon>
        <taxon>Cytophagia</taxon>
        <taxon>Cytophagales</taxon>
        <taxon>Hymenobacteraceae</taxon>
        <taxon>Pontibacter</taxon>
    </lineage>
</organism>
<dbReference type="SUPFAM" id="SSF52374">
    <property type="entry name" value="Nucleotidylyl transferase"/>
    <property type="match status" value="1"/>
</dbReference>
<evidence type="ECO:0000256" key="3">
    <source>
        <dbReference type="ARBA" id="ARBA00022741"/>
    </source>
</evidence>
<keyword evidence="4" id="KW-0862">Zinc</keyword>
<evidence type="ECO:0000256" key="6">
    <source>
        <dbReference type="ARBA" id="ARBA00023146"/>
    </source>
</evidence>
<dbReference type="OrthoDB" id="9807503at2"/>
<keyword evidence="6 7" id="KW-0030">Aminoacyl-tRNA synthetase</keyword>
<dbReference type="Gene3D" id="3.40.50.620">
    <property type="entry name" value="HUPs"/>
    <property type="match status" value="1"/>
</dbReference>
<keyword evidence="7" id="KW-0648">Protein biosynthesis</keyword>
<sequence>MTPPLKTRIAPTPSGYLHLGNALSFAITWALARQQNGTVILRIDDLDNARFRPEYLHDIFETLHFMGLDYDEGPADADDFLKQYSQHLRLPRYHALLQQLVEQGVVYACPCSRKQLASLPSSACDLHTCRHEQLPLHQPDIAWRLRIPTGTQVTFQDQLLKKCTINLSEEMPDFVVRRKEGIPAYQIASLSDDLEMGIKTIVRGEDLLSSTAAQLYLAQLLKAEGFTSINFVHHPLVADPEGGKLSKSHDSLSLTEMRKSGLSSKAFWQTLARMLAWQEANIVDAQSFLDRFRREELQKYGRQELRT</sequence>
<evidence type="ECO:0000313" key="9">
    <source>
        <dbReference type="EMBL" id="TPE45278.1"/>
    </source>
</evidence>
<dbReference type="GO" id="GO:0004818">
    <property type="term" value="F:glutamate-tRNA ligase activity"/>
    <property type="evidence" value="ECO:0007669"/>
    <property type="project" value="TreeGrafter"/>
</dbReference>
<dbReference type="PANTHER" id="PTHR43311:SF1">
    <property type="entry name" value="GLUTAMYL-Q TRNA(ASP) SYNTHETASE"/>
    <property type="match status" value="1"/>
</dbReference>
<dbReference type="InterPro" id="IPR020058">
    <property type="entry name" value="Glu/Gln-tRNA-synth_Ib_cat-dom"/>
</dbReference>
<dbReference type="Proteomes" id="UP000316727">
    <property type="component" value="Unassembled WGS sequence"/>
</dbReference>
<protein>
    <submittedName>
        <fullName evidence="9">tRNA glutamyl-Q synthetase</fullName>
    </submittedName>
</protein>
<proteinExistence type="inferred from homology"/>
<dbReference type="RefSeq" id="WP_140619841.1">
    <property type="nucleotide sequence ID" value="NZ_VFRQ01000002.1"/>
</dbReference>
<feature type="domain" description="Glutamyl/glutaminyl-tRNA synthetase class Ib catalytic" evidence="8">
    <location>
        <begin position="5"/>
        <end position="291"/>
    </location>
</feature>
<evidence type="ECO:0000256" key="5">
    <source>
        <dbReference type="ARBA" id="ARBA00022840"/>
    </source>
</evidence>
<accession>A0A501W7J6</accession>
<evidence type="ECO:0000256" key="2">
    <source>
        <dbReference type="ARBA" id="ARBA00022723"/>
    </source>
</evidence>
<comment type="similarity">
    <text evidence="7">Belongs to the class-I aminoacyl-tRNA synthetase family.</text>
</comment>
<dbReference type="InterPro" id="IPR014729">
    <property type="entry name" value="Rossmann-like_a/b/a_fold"/>
</dbReference>
<dbReference type="InterPro" id="IPR000924">
    <property type="entry name" value="Glu/Gln-tRNA-synth"/>
</dbReference>
<keyword evidence="10" id="KW-1185">Reference proteome</keyword>